<evidence type="ECO:0000313" key="7">
    <source>
        <dbReference type="Proteomes" id="UP001375240"/>
    </source>
</evidence>
<name>A0AAV9U9H7_9PEZI</name>
<keyword evidence="2" id="KW-0547">Nucleotide-binding</keyword>
<feature type="active site" evidence="1">
    <location>
        <position position="246"/>
    </location>
</feature>
<dbReference type="PROSITE" id="PS51459">
    <property type="entry name" value="FIDO"/>
    <property type="match status" value="1"/>
</dbReference>
<evidence type="ECO:0000256" key="4">
    <source>
        <dbReference type="SAM" id="MobiDB-lite"/>
    </source>
</evidence>
<feature type="binding site" evidence="2">
    <location>
        <begin position="250"/>
        <end position="257"/>
    </location>
    <ligand>
        <name>ATP</name>
        <dbReference type="ChEBI" id="CHEBI:30616"/>
    </ligand>
</feature>
<dbReference type="InterPro" id="IPR036597">
    <property type="entry name" value="Fido-like_dom_sf"/>
</dbReference>
<reference evidence="6 7" key="1">
    <citation type="submission" date="2019-10" db="EMBL/GenBank/DDBJ databases">
        <authorList>
            <person name="Palmer J.M."/>
        </authorList>
    </citation>
    <scope>NUCLEOTIDE SEQUENCE [LARGE SCALE GENOMIC DNA]</scope>
    <source>
        <strain evidence="6 7">TWF696</strain>
    </source>
</reference>
<evidence type="ECO:0000313" key="6">
    <source>
        <dbReference type="EMBL" id="KAK6336291.1"/>
    </source>
</evidence>
<sequence length="377" mass="42703">MATSPSRARKPLWQLFDIANTDNTPKQFEADTWAYRVPKWYTIQPGSLKPIPDSLRETAELLARLKDAPAEGAFEETFATFIYSSNAIEQAGLDKSETWKIVRRLLEEYKMDADEEWMATRPKLSQGSKTRREVIQHVLAFIFLKRYLGEHGSLSEEGLLECHRVLTDGIPSDDGDTDYQGVYRQCEMSVGDPLKNRYGEEKKVAVGADVASLMRIWIEDFNEALSRTHDPIATGSNLKIRFLDIHPFLDGNGRRSRMLLNALVTAYLPHTIITFGENKKERTKYLQTVREALRTNSPGIFAFFALRRASKASLKRIQSAEANLMKNYDGGESCEASEQSYGQTGGDAEEQAPPSEEKFFNPVHTLRRLKAKLSLLV</sequence>
<organism evidence="6 7">
    <name type="scientific">Orbilia brochopaga</name>
    <dbReference type="NCBI Taxonomy" id="3140254"/>
    <lineage>
        <taxon>Eukaryota</taxon>
        <taxon>Fungi</taxon>
        <taxon>Dikarya</taxon>
        <taxon>Ascomycota</taxon>
        <taxon>Pezizomycotina</taxon>
        <taxon>Orbiliomycetes</taxon>
        <taxon>Orbiliales</taxon>
        <taxon>Orbiliaceae</taxon>
        <taxon>Orbilia</taxon>
    </lineage>
</organism>
<feature type="region of interest" description="Disordered" evidence="4">
    <location>
        <begin position="331"/>
        <end position="360"/>
    </location>
</feature>
<feature type="site" description="Important for autoinhibition of adenylyltransferase activity" evidence="3">
    <location>
        <position position="89"/>
    </location>
</feature>
<keyword evidence="2" id="KW-0067">ATP-binding</keyword>
<comment type="caution">
    <text evidence="6">The sequence shown here is derived from an EMBL/GenBank/DDBJ whole genome shotgun (WGS) entry which is preliminary data.</text>
</comment>
<keyword evidence="7" id="KW-1185">Reference proteome</keyword>
<dbReference type="Proteomes" id="UP001375240">
    <property type="component" value="Unassembled WGS sequence"/>
</dbReference>
<dbReference type="AlphaFoldDB" id="A0AAV9U9H7"/>
<dbReference type="Pfam" id="PF02661">
    <property type="entry name" value="Fic"/>
    <property type="match status" value="1"/>
</dbReference>
<evidence type="ECO:0000259" key="5">
    <source>
        <dbReference type="PROSITE" id="PS51459"/>
    </source>
</evidence>
<dbReference type="InterPro" id="IPR040198">
    <property type="entry name" value="Fido_containing"/>
</dbReference>
<dbReference type="GO" id="GO:0005524">
    <property type="term" value="F:ATP binding"/>
    <property type="evidence" value="ECO:0007669"/>
    <property type="project" value="UniProtKB-KW"/>
</dbReference>
<evidence type="ECO:0000256" key="3">
    <source>
        <dbReference type="PIRSR" id="PIRSR640198-3"/>
    </source>
</evidence>
<dbReference type="EMBL" id="JAVHNQ010000011">
    <property type="protein sequence ID" value="KAK6336291.1"/>
    <property type="molecule type" value="Genomic_DNA"/>
</dbReference>
<dbReference type="InterPro" id="IPR003812">
    <property type="entry name" value="Fido"/>
</dbReference>
<dbReference type="Gene3D" id="1.10.3290.10">
    <property type="entry name" value="Fido-like domain"/>
    <property type="match status" value="1"/>
</dbReference>
<protein>
    <recommendedName>
        <fullName evidence="5">Fido domain-containing protein</fullName>
    </recommendedName>
</protein>
<dbReference type="PANTHER" id="PTHR13504:SF38">
    <property type="entry name" value="FIDO DOMAIN-CONTAINING PROTEIN"/>
    <property type="match status" value="1"/>
</dbReference>
<evidence type="ECO:0000256" key="1">
    <source>
        <dbReference type="PIRSR" id="PIRSR640198-1"/>
    </source>
</evidence>
<dbReference type="SUPFAM" id="SSF140931">
    <property type="entry name" value="Fic-like"/>
    <property type="match status" value="1"/>
</dbReference>
<proteinExistence type="predicted"/>
<feature type="domain" description="Fido" evidence="5">
    <location>
        <begin position="154"/>
        <end position="307"/>
    </location>
</feature>
<gene>
    <name evidence="6" type="ORF">TWF696_001853</name>
</gene>
<dbReference type="PANTHER" id="PTHR13504">
    <property type="entry name" value="FIDO DOMAIN-CONTAINING PROTEIN DDB_G0283145"/>
    <property type="match status" value="1"/>
</dbReference>
<accession>A0AAV9U9H7</accession>
<evidence type="ECO:0000256" key="2">
    <source>
        <dbReference type="PIRSR" id="PIRSR640198-2"/>
    </source>
</evidence>